<dbReference type="Gene3D" id="3.40.50.150">
    <property type="entry name" value="Vaccinia Virus protein VP39"/>
    <property type="match status" value="1"/>
</dbReference>
<keyword evidence="3" id="KW-0949">S-adenosyl-L-methionine</keyword>
<dbReference type="SUPFAM" id="SSF53335">
    <property type="entry name" value="S-adenosyl-L-methionine-dependent methyltransferases"/>
    <property type="match status" value="1"/>
</dbReference>
<evidence type="ECO:0000256" key="1">
    <source>
        <dbReference type="ARBA" id="ARBA00022603"/>
    </source>
</evidence>
<proteinExistence type="predicted"/>
<sequence length="209" mass="23182">MNYTNYIQHLFVEEDEVLSSIDSRLRSLGLPLISVPPEVGKWLTMMVKMTGAKQILEVGTLAGYSTICLSRGLKDDGHCTTIELKEEHANLAREHLAKLHYLDKVTILIGDALEQLAKLVQENKKYDFFFLDADKVNYPTYVELVIQLASPGAVIVLDNLFLGGRVLDKNDQHPAPTAVRKVTDMLANHARLESMILPLGDGVGVAIVQ</sequence>
<dbReference type="PANTHER" id="PTHR10509:SF14">
    <property type="entry name" value="CAFFEOYL-COA O-METHYLTRANSFERASE 3-RELATED"/>
    <property type="match status" value="1"/>
</dbReference>
<gene>
    <name evidence="4" type="ORF">GSM42_07895</name>
</gene>
<keyword evidence="5" id="KW-1185">Reference proteome</keyword>
<dbReference type="GO" id="GO:0008171">
    <property type="term" value="F:O-methyltransferase activity"/>
    <property type="evidence" value="ECO:0007669"/>
    <property type="project" value="InterPro"/>
</dbReference>
<evidence type="ECO:0000256" key="2">
    <source>
        <dbReference type="ARBA" id="ARBA00022679"/>
    </source>
</evidence>
<keyword evidence="2 4" id="KW-0808">Transferase</keyword>
<organism evidence="4 5">
    <name type="scientific">Shimazuella alba</name>
    <dbReference type="NCBI Taxonomy" id="2690964"/>
    <lineage>
        <taxon>Bacteria</taxon>
        <taxon>Bacillati</taxon>
        <taxon>Bacillota</taxon>
        <taxon>Bacilli</taxon>
        <taxon>Bacillales</taxon>
        <taxon>Thermoactinomycetaceae</taxon>
        <taxon>Shimazuella</taxon>
    </lineage>
</organism>
<accession>A0A6I4W006</accession>
<comment type="caution">
    <text evidence="4">The sequence shown here is derived from an EMBL/GenBank/DDBJ whole genome shotgun (WGS) entry which is preliminary data.</text>
</comment>
<dbReference type="RefSeq" id="WP_160801007.1">
    <property type="nucleotide sequence ID" value="NZ_WUUL01000004.1"/>
</dbReference>
<dbReference type="Proteomes" id="UP000430692">
    <property type="component" value="Unassembled WGS sequence"/>
</dbReference>
<dbReference type="PROSITE" id="PS51682">
    <property type="entry name" value="SAM_OMT_I"/>
    <property type="match status" value="1"/>
</dbReference>
<evidence type="ECO:0000256" key="3">
    <source>
        <dbReference type="ARBA" id="ARBA00022691"/>
    </source>
</evidence>
<dbReference type="InterPro" id="IPR029063">
    <property type="entry name" value="SAM-dependent_MTases_sf"/>
</dbReference>
<dbReference type="EMBL" id="WUUL01000004">
    <property type="protein sequence ID" value="MXQ53652.1"/>
    <property type="molecule type" value="Genomic_DNA"/>
</dbReference>
<protein>
    <submittedName>
        <fullName evidence="4">Methyltransferase domain-containing protein</fullName>
    </submittedName>
</protein>
<dbReference type="GO" id="GO:0032259">
    <property type="term" value="P:methylation"/>
    <property type="evidence" value="ECO:0007669"/>
    <property type="project" value="UniProtKB-KW"/>
</dbReference>
<dbReference type="InterPro" id="IPR002935">
    <property type="entry name" value="SAM_O-MeTrfase"/>
</dbReference>
<dbReference type="AlphaFoldDB" id="A0A6I4W006"/>
<name>A0A6I4W006_9BACL</name>
<reference evidence="4 5" key="1">
    <citation type="submission" date="2019-12" db="EMBL/GenBank/DDBJ databases">
        <title>Whole-genome analyses of novel actinobacteria.</title>
        <authorList>
            <person name="Sahin N."/>
            <person name="Saygin H."/>
        </authorList>
    </citation>
    <scope>NUCLEOTIDE SEQUENCE [LARGE SCALE GENOMIC DNA]</scope>
    <source>
        <strain evidence="4 5">KC615</strain>
    </source>
</reference>
<dbReference type="GO" id="GO:0008757">
    <property type="term" value="F:S-adenosylmethionine-dependent methyltransferase activity"/>
    <property type="evidence" value="ECO:0007669"/>
    <property type="project" value="TreeGrafter"/>
</dbReference>
<keyword evidence="1 4" id="KW-0489">Methyltransferase</keyword>
<evidence type="ECO:0000313" key="5">
    <source>
        <dbReference type="Proteomes" id="UP000430692"/>
    </source>
</evidence>
<dbReference type="InterPro" id="IPR050362">
    <property type="entry name" value="Cation-dep_OMT"/>
</dbReference>
<evidence type="ECO:0000313" key="4">
    <source>
        <dbReference type="EMBL" id="MXQ53652.1"/>
    </source>
</evidence>
<dbReference type="PANTHER" id="PTHR10509">
    <property type="entry name" value="O-METHYLTRANSFERASE-RELATED"/>
    <property type="match status" value="1"/>
</dbReference>
<dbReference type="Pfam" id="PF01596">
    <property type="entry name" value="Methyltransf_3"/>
    <property type="match status" value="1"/>
</dbReference>